<organism evidence="1 2">
    <name type="scientific">Catharanthus roseus</name>
    <name type="common">Madagascar periwinkle</name>
    <name type="synonym">Vinca rosea</name>
    <dbReference type="NCBI Taxonomy" id="4058"/>
    <lineage>
        <taxon>Eukaryota</taxon>
        <taxon>Viridiplantae</taxon>
        <taxon>Streptophyta</taxon>
        <taxon>Embryophyta</taxon>
        <taxon>Tracheophyta</taxon>
        <taxon>Spermatophyta</taxon>
        <taxon>Magnoliopsida</taxon>
        <taxon>eudicotyledons</taxon>
        <taxon>Gunneridae</taxon>
        <taxon>Pentapetalae</taxon>
        <taxon>asterids</taxon>
        <taxon>lamiids</taxon>
        <taxon>Gentianales</taxon>
        <taxon>Apocynaceae</taxon>
        <taxon>Rauvolfioideae</taxon>
        <taxon>Vinceae</taxon>
        <taxon>Catharanthinae</taxon>
        <taxon>Catharanthus</taxon>
    </lineage>
</organism>
<evidence type="ECO:0000313" key="2">
    <source>
        <dbReference type="Proteomes" id="UP001060085"/>
    </source>
</evidence>
<dbReference type="EMBL" id="CM044706">
    <property type="protein sequence ID" value="KAI5656037.1"/>
    <property type="molecule type" value="Genomic_DNA"/>
</dbReference>
<name>A0ACC0A576_CATRO</name>
<proteinExistence type="predicted"/>
<gene>
    <name evidence="1" type="ORF">M9H77_24830</name>
</gene>
<evidence type="ECO:0000313" key="1">
    <source>
        <dbReference type="EMBL" id="KAI5656037.1"/>
    </source>
</evidence>
<sequence>MNKASPITTVVSSATEEANGISSAAGNQTIAPQAVLTKRKRNLPGMPDPDAEVIALSPTTLLATNRFVCEICNKGFQRDQNLQLHRRGHNLPWKLRQRNGKEVKKRVYVCPEVTCVHHDPSRALGDLTGIKKHFCRKHGEKKWKCERCSKKYAVMSDWKAHMKTCGTREYRCDCGTLFSRRDSFITHRAFCDALAQESAKSHSLTITNEEGTLKLQDATTTTTSSSSPPPPPLTPSTGVLSPVLSIQSSELPENQNGPAQQQPTTAHQISMETVATTTTTPTSNAAAAPASVSSPTSSANVSSSAGVFSGMMLRASATAGLAQSSQSPTSFSSLLCAMEPVSLSLSSSLYLSDNAPSLFPTSSQDQPRHYATNAQPAALSATALLQKAAQIGATTSGSSFLRGLGLALPSSSDLQDTNIPTTAGNIASGINWSSHVKPENGCFVVPGLGLGLPSDTSPAVMMGPPTMYTVKPTTLDLLGLGIGPDGAPSDGFSAYLTSIGGGGLDVAAAASSFGNVNMSGNSWDDSSSDRKPTFL</sequence>
<dbReference type="Proteomes" id="UP001060085">
    <property type="component" value="Linkage Group LG06"/>
</dbReference>
<keyword evidence="2" id="KW-1185">Reference proteome</keyword>
<protein>
    <submittedName>
        <fullName evidence="1">Uncharacterized protein</fullName>
    </submittedName>
</protein>
<accession>A0ACC0A576</accession>
<comment type="caution">
    <text evidence="1">The sequence shown here is derived from an EMBL/GenBank/DDBJ whole genome shotgun (WGS) entry which is preliminary data.</text>
</comment>
<reference evidence="2" key="1">
    <citation type="journal article" date="2023" name="Nat. Plants">
        <title>Single-cell RNA sequencing provides a high-resolution roadmap for understanding the multicellular compartmentation of specialized metabolism.</title>
        <authorList>
            <person name="Sun S."/>
            <person name="Shen X."/>
            <person name="Li Y."/>
            <person name="Li Y."/>
            <person name="Wang S."/>
            <person name="Li R."/>
            <person name="Zhang H."/>
            <person name="Shen G."/>
            <person name="Guo B."/>
            <person name="Wei J."/>
            <person name="Xu J."/>
            <person name="St-Pierre B."/>
            <person name="Chen S."/>
            <person name="Sun C."/>
        </authorList>
    </citation>
    <scope>NUCLEOTIDE SEQUENCE [LARGE SCALE GENOMIC DNA]</scope>
</reference>